<dbReference type="InterPro" id="IPR002781">
    <property type="entry name" value="TM_pro_TauE-like"/>
</dbReference>
<proteinExistence type="inferred from homology"/>
<dbReference type="KEGG" id="vni:VIBNI_A2380"/>
<dbReference type="EMBL" id="FO203526">
    <property type="protein sequence ID" value="CCO58448.1"/>
    <property type="molecule type" value="Genomic_DNA"/>
</dbReference>
<reference evidence="7 8" key="1">
    <citation type="journal article" date="2013" name="ISME J.">
        <title>Comparative genomics of pathogenic lineages of Vibrio nigripulchritudo identifies virulence-associated traits.</title>
        <authorList>
            <person name="Goudenege D."/>
            <person name="Labreuche Y."/>
            <person name="Krin E."/>
            <person name="Ansquer D."/>
            <person name="Mangenot S."/>
            <person name="Calteau A."/>
            <person name="Medigue C."/>
            <person name="Mazel D."/>
            <person name="Polz M.F."/>
            <person name="Le Roux F."/>
        </authorList>
    </citation>
    <scope>NUCLEOTIDE SEQUENCE [LARGE SCALE GENOMIC DNA]</scope>
    <source>
        <strain evidence="8">SnF1</strain>
    </source>
</reference>
<keyword evidence="5 6" id="KW-0472">Membrane</keyword>
<dbReference type="Pfam" id="PF01925">
    <property type="entry name" value="TauE"/>
    <property type="match status" value="1"/>
</dbReference>
<keyword evidence="3 6" id="KW-0812">Transmembrane</keyword>
<evidence type="ECO:0000313" key="8">
    <source>
        <dbReference type="Proteomes" id="UP000016895"/>
    </source>
</evidence>
<dbReference type="PATRIC" id="fig|1260221.3.peg.2265"/>
<dbReference type="Proteomes" id="UP000016895">
    <property type="component" value="Chromosome 1"/>
</dbReference>
<accession>U4KG74</accession>
<evidence type="ECO:0000256" key="6">
    <source>
        <dbReference type="RuleBase" id="RU363041"/>
    </source>
</evidence>
<feature type="transmembrane region" description="Helical" evidence="6">
    <location>
        <begin position="12"/>
        <end position="42"/>
    </location>
</feature>
<feature type="transmembrane region" description="Helical" evidence="6">
    <location>
        <begin position="164"/>
        <end position="190"/>
    </location>
</feature>
<dbReference type="GO" id="GO:0005886">
    <property type="term" value="C:plasma membrane"/>
    <property type="evidence" value="ECO:0007669"/>
    <property type="project" value="UniProtKB-SubCell"/>
</dbReference>
<feature type="transmembrane region" description="Helical" evidence="6">
    <location>
        <begin position="88"/>
        <end position="105"/>
    </location>
</feature>
<evidence type="ECO:0000313" key="7">
    <source>
        <dbReference type="EMBL" id="CCO58448.1"/>
    </source>
</evidence>
<dbReference type="STRING" id="28173.VIBNI_A2380"/>
<organism evidence="7 8">
    <name type="scientific">Vibrio nigripulchritudo</name>
    <dbReference type="NCBI Taxonomy" id="28173"/>
    <lineage>
        <taxon>Bacteria</taxon>
        <taxon>Pseudomonadati</taxon>
        <taxon>Pseudomonadota</taxon>
        <taxon>Gammaproteobacteria</taxon>
        <taxon>Vibrionales</taxon>
        <taxon>Vibrionaceae</taxon>
        <taxon>Vibrio</taxon>
    </lineage>
</organism>
<feature type="transmembrane region" description="Helical" evidence="6">
    <location>
        <begin position="255"/>
        <end position="274"/>
    </location>
</feature>
<keyword evidence="6" id="KW-1003">Cell membrane</keyword>
<evidence type="ECO:0000256" key="2">
    <source>
        <dbReference type="ARBA" id="ARBA00009142"/>
    </source>
</evidence>
<feature type="transmembrane region" description="Helical" evidence="6">
    <location>
        <begin position="228"/>
        <end position="249"/>
    </location>
</feature>
<dbReference type="OrthoDB" id="6199315at2"/>
<feature type="transmembrane region" description="Helical" evidence="6">
    <location>
        <begin position="202"/>
        <end position="221"/>
    </location>
</feature>
<gene>
    <name evidence="7" type="ORF">VIBNI_A2380</name>
</gene>
<evidence type="ECO:0000256" key="5">
    <source>
        <dbReference type="ARBA" id="ARBA00023136"/>
    </source>
</evidence>
<keyword evidence="4 6" id="KW-1133">Transmembrane helix</keyword>
<dbReference type="RefSeq" id="WP_022551204.1">
    <property type="nucleotide sequence ID" value="NC_022528.1"/>
</dbReference>
<dbReference type="PANTHER" id="PTHR43701:SF2">
    <property type="entry name" value="MEMBRANE TRANSPORTER PROTEIN YJNA-RELATED"/>
    <property type="match status" value="1"/>
</dbReference>
<sequence>MEFFLFLTEDATFFASLLQLTIGLLLGIAMGLTGVGGGILIIPLLQFVFGMEPVLSVGTASLIASLVKVNASFCHIKASNVDWQSVKGILFGAVPIGIASAYAVVRLNHSSEYSQLISSGVQILIIAVMFFALYALVTKYLSSKRKVQPHSRLLVQERRPFHQAVLSGGLCGLVIGTTGIGGGVLLLPVLNSHLGINIKKSVGSSIVIALVLSASTSFVYAQGGQSDIPTALMLVLGSLVGVPIATSLLKQLSETSVYLVTLSVICVSILIMMLTNVF</sequence>
<name>U4KG74_9VIBR</name>
<evidence type="ECO:0000256" key="4">
    <source>
        <dbReference type="ARBA" id="ARBA00022989"/>
    </source>
</evidence>
<feature type="transmembrane region" description="Helical" evidence="6">
    <location>
        <begin position="117"/>
        <end position="137"/>
    </location>
</feature>
<protein>
    <recommendedName>
        <fullName evidence="6">Probable membrane transporter protein</fullName>
    </recommendedName>
</protein>
<dbReference type="PANTHER" id="PTHR43701">
    <property type="entry name" value="MEMBRANE TRANSPORTER PROTEIN MJ0441-RELATED"/>
    <property type="match status" value="1"/>
</dbReference>
<comment type="subcellular location">
    <subcellularLocation>
        <location evidence="6">Cell membrane</location>
        <topology evidence="6">Multi-pass membrane protein</topology>
    </subcellularLocation>
    <subcellularLocation>
        <location evidence="1">Membrane</location>
        <topology evidence="1">Multi-pass membrane protein</topology>
    </subcellularLocation>
</comment>
<comment type="similarity">
    <text evidence="2 6">Belongs to the 4-toluene sulfonate uptake permease (TSUP) (TC 2.A.102) family.</text>
</comment>
<evidence type="ECO:0000256" key="3">
    <source>
        <dbReference type="ARBA" id="ARBA00022692"/>
    </source>
</evidence>
<feature type="transmembrane region" description="Helical" evidence="6">
    <location>
        <begin position="54"/>
        <end position="76"/>
    </location>
</feature>
<keyword evidence="8" id="KW-1185">Reference proteome</keyword>
<dbReference type="AlphaFoldDB" id="U4KG74"/>
<evidence type="ECO:0000256" key="1">
    <source>
        <dbReference type="ARBA" id="ARBA00004141"/>
    </source>
</evidence>
<dbReference type="InterPro" id="IPR051598">
    <property type="entry name" value="TSUP/Inactive_protease-like"/>
</dbReference>